<dbReference type="InterPro" id="IPR010985">
    <property type="entry name" value="Ribbon_hlx_hlx"/>
</dbReference>
<dbReference type="RefSeq" id="WP_188256293.1">
    <property type="nucleotide sequence ID" value="NZ_JABVCF010000010.1"/>
</dbReference>
<dbReference type="SUPFAM" id="SSF47598">
    <property type="entry name" value="Ribbon-helix-helix"/>
    <property type="match status" value="1"/>
</dbReference>
<dbReference type="Proteomes" id="UP000680348">
    <property type="component" value="Unassembled WGS sequence"/>
</dbReference>
<evidence type="ECO:0000313" key="1">
    <source>
        <dbReference type="EMBL" id="MBS3650748.1"/>
    </source>
</evidence>
<sequence>MRPYKGYSAEIWFEEDDAAFHGLVSGIRDTVHFQGRTPEELTEAFHDSVDDYLAFCAEQGKDPDKPYSGNLALRTTPEIHQMVGGAAASQGKSVNQWISDALEEVARKQLASGATRIRH</sequence>
<dbReference type="AlphaFoldDB" id="A0A942I3R6"/>
<reference evidence="1" key="1">
    <citation type="submission" date="2021-04" db="EMBL/GenBank/DDBJ databases">
        <title>Pseudaminobacter soli sp. nov., isolated from paddy soil contaminated by heavy metals.</title>
        <authorList>
            <person name="Zhang K."/>
        </authorList>
    </citation>
    <scope>NUCLEOTIDE SEQUENCE</scope>
    <source>
        <strain evidence="1">19-2017</strain>
    </source>
</reference>
<evidence type="ECO:0000313" key="2">
    <source>
        <dbReference type="Proteomes" id="UP000680348"/>
    </source>
</evidence>
<keyword evidence="2" id="KW-1185">Reference proteome</keyword>
<gene>
    <name evidence="1" type="ORF">KEU06_19235</name>
</gene>
<dbReference type="Pfam" id="PF05534">
    <property type="entry name" value="HicB"/>
    <property type="match status" value="1"/>
</dbReference>
<name>A0A942I3R6_9HYPH</name>
<dbReference type="InterPro" id="IPR035069">
    <property type="entry name" value="TTHA1013/TTHA0281-like"/>
</dbReference>
<protein>
    <submittedName>
        <fullName evidence="1">Type II toxin-antitoxin system HicB family antitoxin</fullName>
    </submittedName>
</protein>
<organism evidence="1 2">
    <name type="scientific">Pseudaminobacter soli</name>
    <name type="common">ex Zhang et al. 2022</name>
    <dbReference type="NCBI Taxonomy" id="2831468"/>
    <lineage>
        <taxon>Bacteria</taxon>
        <taxon>Pseudomonadati</taxon>
        <taxon>Pseudomonadota</taxon>
        <taxon>Alphaproteobacteria</taxon>
        <taxon>Hyphomicrobiales</taxon>
        <taxon>Phyllobacteriaceae</taxon>
        <taxon>Pseudaminobacter</taxon>
    </lineage>
</organism>
<dbReference type="GO" id="GO:0006355">
    <property type="term" value="P:regulation of DNA-templated transcription"/>
    <property type="evidence" value="ECO:0007669"/>
    <property type="project" value="InterPro"/>
</dbReference>
<proteinExistence type="predicted"/>
<dbReference type="EMBL" id="JAGWCR010000010">
    <property type="protein sequence ID" value="MBS3650748.1"/>
    <property type="molecule type" value="Genomic_DNA"/>
</dbReference>
<dbReference type="InterPro" id="IPR008651">
    <property type="entry name" value="Uncharacterised_HicB"/>
</dbReference>
<comment type="caution">
    <text evidence="1">The sequence shown here is derived from an EMBL/GenBank/DDBJ whole genome shotgun (WGS) entry which is preliminary data.</text>
</comment>
<accession>A0A942I3R6</accession>
<dbReference type="SUPFAM" id="SSF143100">
    <property type="entry name" value="TTHA1013/TTHA0281-like"/>
    <property type="match status" value="1"/>
</dbReference>